<keyword evidence="4" id="KW-1185">Reference proteome</keyword>
<dbReference type="Proteomes" id="UP000600449">
    <property type="component" value="Unassembled WGS sequence"/>
</dbReference>
<dbReference type="Pfam" id="PF13692">
    <property type="entry name" value="Glyco_trans_1_4"/>
    <property type="match status" value="1"/>
</dbReference>
<feature type="domain" description="Glycosyltransferase subfamily 4-like N-terminal" evidence="2">
    <location>
        <begin position="80"/>
        <end position="159"/>
    </location>
</feature>
<keyword evidence="1 3" id="KW-0808">Transferase</keyword>
<sequence length="355" mass="36322">MATLAAAFAVPGALETPTGGYAYAREILARFPTHGIDAQVVRLPGGFPNPTTEDLVETARLLAAVPGEAALLVDGLAYGALPAATLDAFARPLVALVHHPLGLESGIAPDRAAALIETERRALARATRVVTTSPTTARTLVSDFGVPPDRLTVAEPGTEPAARAAGAPAGAPPALVAMGAVTPRKGYDVLIAALARLADRPWSLTIVGATDRAPDLAAALAAQVREAGLAERIRFTGAVDDATRDALMAGADAFVSASLYEGYGMVLAEAMARGLPLVASTGGAAAETAPDAAALKVPPGDVDALADALARMLGDDALRRRLADASFAAGRRLPTWDDTTARIARVLHDSLETTR</sequence>
<gene>
    <name evidence="3" type="ORF">GCM10011322_30730</name>
</gene>
<dbReference type="GO" id="GO:0009103">
    <property type="term" value="P:lipopolysaccharide biosynthetic process"/>
    <property type="evidence" value="ECO:0007669"/>
    <property type="project" value="TreeGrafter"/>
</dbReference>
<dbReference type="AlphaFoldDB" id="A0A917QBM4"/>
<evidence type="ECO:0000256" key="1">
    <source>
        <dbReference type="ARBA" id="ARBA00022679"/>
    </source>
</evidence>
<dbReference type="InterPro" id="IPR028098">
    <property type="entry name" value="Glyco_trans_4-like_N"/>
</dbReference>
<dbReference type="Pfam" id="PF13439">
    <property type="entry name" value="Glyco_transf_4"/>
    <property type="match status" value="1"/>
</dbReference>
<dbReference type="RefSeq" id="WP_188914130.1">
    <property type="nucleotide sequence ID" value="NZ_BMMF01000009.1"/>
</dbReference>
<dbReference type="CDD" id="cd03801">
    <property type="entry name" value="GT4_PimA-like"/>
    <property type="match status" value="1"/>
</dbReference>
<name>A0A917QBM4_9HYPH</name>
<protein>
    <submittedName>
        <fullName evidence="3">Glycosyl transferase</fullName>
    </submittedName>
</protein>
<dbReference type="EMBL" id="BMMF01000009">
    <property type="protein sequence ID" value="GGK41443.1"/>
    <property type="molecule type" value="Genomic_DNA"/>
</dbReference>
<accession>A0A917QBM4</accession>
<evidence type="ECO:0000313" key="4">
    <source>
        <dbReference type="Proteomes" id="UP000600449"/>
    </source>
</evidence>
<organism evidence="3 4">
    <name type="scientific">Salinarimonas ramus</name>
    <dbReference type="NCBI Taxonomy" id="690164"/>
    <lineage>
        <taxon>Bacteria</taxon>
        <taxon>Pseudomonadati</taxon>
        <taxon>Pseudomonadota</taxon>
        <taxon>Alphaproteobacteria</taxon>
        <taxon>Hyphomicrobiales</taxon>
        <taxon>Salinarimonadaceae</taxon>
        <taxon>Salinarimonas</taxon>
    </lineage>
</organism>
<evidence type="ECO:0000259" key="2">
    <source>
        <dbReference type="Pfam" id="PF13439"/>
    </source>
</evidence>
<dbReference type="GO" id="GO:0016757">
    <property type="term" value="F:glycosyltransferase activity"/>
    <property type="evidence" value="ECO:0007669"/>
    <property type="project" value="TreeGrafter"/>
</dbReference>
<dbReference type="SUPFAM" id="SSF53756">
    <property type="entry name" value="UDP-Glycosyltransferase/glycogen phosphorylase"/>
    <property type="match status" value="1"/>
</dbReference>
<evidence type="ECO:0000313" key="3">
    <source>
        <dbReference type="EMBL" id="GGK41443.1"/>
    </source>
</evidence>
<dbReference type="PANTHER" id="PTHR46401">
    <property type="entry name" value="GLYCOSYLTRANSFERASE WBBK-RELATED"/>
    <property type="match status" value="1"/>
</dbReference>
<comment type="caution">
    <text evidence="3">The sequence shown here is derived from an EMBL/GenBank/DDBJ whole genome shotgun (WGS) entry which is preliminary data.</text>
</comment>
<proteinExistence type="predicted"/>
<dbReference type="Gene3D" id="3.40.50.2000">
    <property type="entry name" value="Glycogen Phosphorylase B"/>
    <property type="match status" value="2"/>
</dbReference>
<reference evidence="3 4" key="1">
    <citation type="journal article" date="2014" name="Int. J. Syst. Evol. Microbiol.">
        <title>Complete genome sequence of Corynebacterium casei LMG S-19264T (=DSM 44701T), isolated from a smear-ripened cheese.</title>
        <authorList>
            <consortium name="US DOE Joint Genome Institute (JGI-PGF)"/>
            <person name="Walter F."/>
            <person name="Albersmeier A."/>
            <person name="Kalinowski J."/>
            <person name="Ruckert C."/>
        </authorList>
    </citation>
    <scope>NUCLEOTIDE SEQUENCE [LARGE SCALE GENOMIC DNA]</scope>
    <source>
        <strain evidence="3 4">CGMCC 1.9161</strain>
    </source>
</reference>
<dbReference type="PANTHER" id="PTHR46401:SF2">
    <property type="entry name" value="GLYCOSYLTRANSFERASE WBBK-RELATED"/>
    <property type="match status" value="1"/>
</dbReference>